<gene>
    <name evidence="1" type="ORF">B0I36DRAFT_316183</name>
    <name evidence="2" type="ORF">B0I36DRAFT_316316</name>
    <name evidence="3" type="ORF">B0I36DRAFT_316385</name>
</gene>
<name>A0A9P8YGF7_9PEZI</name>
<comment type="caution">
    <text evidence="1">The sequence shown here is derived from an EMBL/GenBank/DDBJ whole genome shotgun (WGS) entry which is preliminary data.</text>
</comment>
<protein>
    <submittedName>
        <fullName evidence="1">Uncharacterized protein</fullName>
    </submittedName>
</protein>
<organism evidence="1 4">
    <name type="scientific">Microdochium trichocladiopsis</name>
    <dbReference type="NCBI Taxonomy" id="1682393"/>
    <lineage>
        <taxon>Eukaryota</taxon>
        <taxon>Fungi</taxon>
        <taxon>Dikarya</taxon>
        <taxon>Ascomycota</taxon>
        <taxon>Pezizomycotina</taxon>
        <taxon>Sordariomycetes</taxon>
        <taxon>Xylariomycetidae</taxon>
        <taxon>Xylariales</taxon>
        <taxon>Microdochiaceae</taxon>
        <taxon>Microdochium</taxon>
    </lineage>
</organism>
<accession>A0A9P8YGF7</accession>
<dbReference type="EMBL" id="JAGTJQ010000002">
    <property type="protein sequence ID" value="KAH7038457.1"/>
    <property type="molecule type" value="Genomic_DNA"/>
</dbReference>
<evidence type="ECO:0000313" key="2">
    <source>
        <dbReference type="EMBL" id="KAH7038457.1"/>
    </source>
</evidence>
<evidence type="ECO:0000313" key="4">
    <source>
        <dbReference type="Proteomes" id="UP000756346"/>
    </source>
</evidence>
<evidence type="ECO:0000313" key="3">
    <source>
        <dbReference type="EMBL" id="KAH7038476.1"/>
    </source>
</evidence>
<dbReference type="EMBL" id="JAGTJQ010000002">
    <property type="protein sequence ID" value="KAH7038417.1"/>
    <property type="molecule type" value="Genomic_DNA"/>
</dbReference>
<sequence length="275" mass="30845">MYFPHVRSVPVALLSGPGRSSEMMESCWMRLAREVREELRADLQSVDLGRLERSLTGALVSWAETFGIELEGHGRPEACGRGLYRLSAFDMSCLMLVHVGWAGAGRYYRDRLGAKHWIAVRHLMDRPKRQWSLGCTCTCHQDSEAQGELVFAYLSRFALNRDVVLASLLYTAYTVHLLGKLVGVDCLSLMAGEVEHLVMRLEACKPLGLGFLSWMDQQRRVLELASCGVGERECCPCLLGPPYLRDFISVMPGADERDLSLVLWQQYRTSPSGVS</sequence>
<dbReference type="RefSeq" id="XP_046017538.1">
    <property type="nucleotide sequence ID" value="XM_046152975.1"/>
</dbReference>
<dbReference type="AlphaFoldDB" id="A0A9P8YGF7"/>
<dbReference type="GeneID" id="70182521"/>
<evidence type="ECO:0000313" key="1">
    <source>
        <dbReference type="EMBL" id="KAH7038417.1"/>
    </source>
</evidence>
<keyword evidence="4" id="KW-1185">Reference proteome</keyword>
<reference evidence="1" key="1">
    <citation type="journal article" date="2021" name="Nat. Commun.">
        <title>Genetic determinants of endophytism in the Arabidopsis root mycobiome.</title>
        <authorList>
            <person name="Mesny F."/>
            <person name="Miyauchi S."/>
            <person name="Thiergart T."/>
            <person name="Pickel B."/>
            <person name="Atanasova L."/>
            <person name="Karlsson M."/>
            <person name="Huettel B."/>
            <person name="Barry K.W."/>
            <person name="Haridas S."/>
            <person name="Chen C."/>
            <person name="Bauer D."/>
            <person name="Andreopoulos W."/>
            <person name="Pangilinan J."/>
            <person name="LaButti K."/>
            <person name="Riley R."/>
            <person name="Lipzen A."/>
            <person name="Clum A."/>
            <person name="Drula E."/>
            <person name="Henrissat B."/>
            <person name="Kohler A."/>
            <person name="Grigoriev I.V."/>
            <person name="Martin F.M."/>
            <person name="Hacquard S."/>
        </authorList>
    </citation>
    <scope>NUCLEOTIDE SEQUENCE</scope>
    <source>
        <strain evidence="1">MPI-CAGE-CH-0230</strain>
    </source>
</reference>
<proteinExistence type="predicted"/>
<dbReference type="Proteomes" id="UP000756346">
    <property type="component" value="Unassembled WGS sequence"/>
</dbReference>
<dbReference type="EMBL" id="JAGTJQ010000002">
    <property type="protein sequence ID" value="KAH7038476.1"/>
    <property type="molecule type" value="Genomic_DNA"/>
</dbReference>